<feature type="DNA-binding region" description="H-T-H motif" evidence="4">
    <location>
        <begin position="30"/>
        <end position="49"/>
    </location>
</feature>
<dbReference type="PANTHER" id="PTHR47506">
    <property type="entry name" value="TRANSCRIPTIONAL REGULATORY PROTEIN"/>
    <property type="match status" value="1"/>
</dbReference>
<keyword evidence="2 4" id="KW-0238">DNA-binding</keyword>
<dbReference type="AlphaFoldDB" id="A0A1F6GAQ4"/>
<feature type="domain" description="HTH tetR-type" evidence="5">
    <location>
        <begin position="7"/>
        <end position="67"/>
    </location>
</feature>
<dbReference type="EMBL" id="MFNE01000026">
    <property type="protein sequence ID" value="OGG95169.1"/>
    <property type="molecule type" value="Genomic_DNA"/>
</dbReference>
<dbReference type="SUPFAM" id="SSF46689">
    <property type="entry name" value="Homeodomain-like"/>
    <property type="match status" value="1"/>
</dbReference>
<comment type="caution">
    <text evidence="6">The sequence shown here is derived from an EMBL/GenBank/DDBJ whole genome shotgun (WGS) entry which is preliminary data.</text>
</comment>
<dbReference type="InterPro" id="IPR001647">
    <property type="entry name" value="HTH_TetR"/>
</dbReference>
<evidence type="ECO:0000313" key="7">
    <source>
        <dbReference type="Proteomes" id="UP000178449"/>
    </source>
</evidence>
<protein>
    <recommendedName>
        <fullName evidence="5">HTH tetR-type domain-containing protein</fullName>
    </recommendedName>
</protein>
<dbReference type="STRING" id="1817772.A2527_08330"/>
<dbReference type="PROSITE" id="PS50977">
    <property type="entry name" value="HTH_TETR_2"/>
    <property type="match status" value="1"/>
</dbReference>
<dbReference type="PANTHER" id="PTHR47506:SF6">
    <property type="entry name" value="HTH-TYPE TRANSCRIPTIONAL REPRESSOR NEMR"/>
    <property type="match status" value="1"/>
</dbReference>
<organism evidence="6 7">
    <name type="scientific">Candidatus Lambdaproteobacteria bacterium RIFOXYD2_FULL_50_16</name>
    <dbReference type="NCBI Taxonomy" id="1817772"/>
    <lineage>
        <taxon>Bacteria</taxon>
        <taxon>Pseudomonadati</taxon>
        <taxon>Pseudomonadota</taxon>
        <taxon>Candidatus Lambdaproteobacteria</taxon>
    </lineage>
</organism>
<dbReference type="Gene3D" id="1.10.357.10">
    <property type="entry name" value="Tetracycline Repressor, domain 2"/>
    <property type="match status" value="1"/>
</dbReference>
<accession>A0A1F6GAQ4</accession>
<dbReference type="GO" id="GO:0003677">
    <property type="term" value="F:DNA binding"/>
    <property type="evidence" value="ECO:0007669"/>
    <property type="project" value="UniProtKB-UniRule"/>
</dbReference>
<keyword evidence="3" id="KW-0804">Transcription</keyword>
<evidence type="ECO:0000259" key="5">
    <source>
        <dbReference type="PROSITE" id="PS50977"/>
    </source>
</evidence>
<evidence type="ECO:0000256" key="4">
    <source>
        <dbReference type="PROSITE-ProRule" id="PRU00335"/>
    </source>
</evidence>
<reference evidence="6 7" key="1">
    <citation type="journal article" date="2016" name="Nat. Commun.">
        <title>Thousands of microbial genomes shed light on interconnected biogeochemical processes in an aquifer system.</title>
        <authorList>
            <person name="Anantharaman K."/>
            <person name="Brown C.T."/>
            <person name="Hug L.A."/>
            <person name="Sharon I."/>
            <person name="Castelle C.J."/>
            <person name="Probst A.J."/>
            <person name="Thomas B.C."/>
            <person name="Singh A."/>
            <person name="Wilkins M.J."/>
            <person name="Karaoz U."/>
            <person name="Brodie E.L."/>
            <person name="Williams K.H."/>
            <person name="Hubbard S.S."/>
            <person name="Banfield J.F."/>
        </authorList>
    </citation>
    <scope>NUCLEOTIDE SEQUENCE [LARGE SCALE GENOMIC DNA]</scope>
</reference>
<dbReference type="InterPro" id="IPR009057">
    <property type="entry name" value="Homeodomain-like_sf"/>
</dbReference>
<sequence length="197" mass="22059">MKPPKNQKVAQAILDAAQARFLTQGFQKTSIADLAADCQMSPANLYRYFDGKKEIGAQVVARFVKHSRALADQFRNLPDLTAAKRIEGFCLEILRFNHHVFLSQTHLFELIRLISNIRPQMAKEHVGIKVEFLEHCLTLGLKNGEFAPGEVSGQTLFNGLIKFLMPHFIAPPAPPLPELESQALSVLQLLFKGLAKR</sequence>
<proteinExistence type="predicted"/>
<evidence type="ECO:0000256" key="3">
    <source>
        <dbReference type="ARBA" id="ARBA00023163"/>
    </source>
</evidence>
<dbReference type="Pfam" id="PF00440">
    <property type="entry name" value="TetR_N"/>
    <property type="match status" value="1"/>
</dbReference>
<keyword evidence="1" id="KW-0805">Transcription regulation</keyword>
<evidence type="ECO:0000256" key="1">
    <source>
        <dbReference type="ARBA" id="ARBA00023015"/>
    </source>
</evidence>
<evidence type="ECO:0000313" key="6">
    <source>
        <dbReference type="EMBL" id="OGG95169.1"/>
    </source>
</evidence>
<name>A0A1F6GAQ4_9PROT</name>
<dbReference type="Proteomes" id="UP000178449">
    <property type="component" value="Unassembled WGS sequence"/>
</dbReference>
<gene>
    <name evidence="6" type="ORF">A2527_08330</name>
</gene>
<evidence type="ECO:0000256" key="2">
    <source>
        <dbReference type="ARBA" id="ARBA00023125"/>
    </source>
</evidence>